<gene>
    <name evidence="2" type="ORF">BJ684DRAFT_15008</name>
</gene>
<sequence length="389" mass="44293">MGPRILLFGGIQEVGRHVLAHLVDQGVSNDILVLDFKHPETAHLSSRHRKLLDLVRFEQMDLGDEGKVRRAFDRTDGQGWDFVINACTEMEYALTDGQYRRRITRVAELTAREARARGCRAFIHLSYGMGFRYDASMGLSKEEDLREPRPSFIRGPSVVDAEKAVRIPGLPVVILRYAELYGTDITFGIACNIPFFRICSYLGDPLNTFSHPLSKMNTVQVHDIARATWHVCQWKSRCVFGEGKVYTGGGRQAITGPDEMDVDLFHLADESDTRLGDTFITCGNACHATPNHPTKWVRACMLSALRIKSIREAVNTRYHGVWTQMLREAGVDHSPFIPYIYSEQVIRFALGMDGTRITRETGFVYEYPRFTQMAMNDILKDWIDRRLLP</sequence>
<dbReference type="SUPFAM" id="SSF51735">
    <property type="entry name" value="NAD(P)-binding Rossmann-fold domains"/>
    <property type="match status" value="1"/>
</dbReference>
<dbReference type="Pfam" id="PF01370">
    <property type="entry name" value="Epimerase"/>
    <property type="match status" value="1"/>
</dbReference>
<feature type="domain" description="NAD-dependent epimerase/dehydratase" evidence="1">
    <location>
        <begin position="6"/>
        <end position="234"/>
    </location>
</feature>
<protein>
    <recommendedName>
        <fullName evidence="1">NAD-dependent epimerase/dehydratase domain-containing protein</fullName>
    </recommendedName>
</protein>
<dbReference type="PANTHER" id="PTHR43245">
    <property type="entry name" value="BIFUNCTIONAL POLYMYXIN RESISTANCE PROTEIN ARNA"/>
    <property type="match status" value="1"/>
</dbReference>
<keyword evidence="3" id="KW-1185">Reference proteome</keyword>
<dbReference type="InterPro" id="IPR001509">
    <property type="entry name" value="Epimerase_deHydtase"/>
</dbReference>
<dbReference type="Gene3D" id="3.40.50.720">
    <property type="entry name" value="NAD(P)-binding Rossmann-like Domain"/>
    <property type="match status" value="1"/>
</dbReference>
<accession>A0A4P9Y6G0</accession>
<reference evidence="3" key="1">
    <citation type="journal article" date="2018" name="Nat. Microbiol.">
        <title>Leveraging single-cell genomics to expand the fungal tree of life.</title>
        <authorList>
            <person name="Ahrendt S.R."/>
            <person name="Quandt C.A."/>
            <person name="Ciobanu D."/>
            <person name="Clum A."/>
            <person name="Salamov A."/>
            <person name="Andreopoulos B."/>
            <person name="Cheng J.F."/>
            <person name="Woyke T."/>
            <person name="Pelin A."/>
            <person name="Henrissat B."/>
            <person name="Reynolds N.K."/>
            <person name="Benny G.L."/>
            <person name="Smith M.E."/>
            <person name="James T.Y."/>
            <person name="Grigoriev I.V."/>
        </authorList>
    </citation>
    <scope>NUCLEOTIDE SEQUENCE [LARGE SCALE GENOMIC DNA]</scope>
</reference>
<dbReference type="AlphaFoldDB" id="A0A4P9Y6G0"/>
<dbReference type="EMBL" id="KZ987804">
    <property type="protein sequence ID" value="RKP14676.1"/>
    <property type="molecule type" value="Genomic_DNA"/>
</dbReference>
<evidence type="ECO:0000313" key="3">
    <source>
        <dbReference type="Proteomes" id="UP000267251"/>
    </source>
</evidence>
<proteinExistence type="predicted"/>
<evidence type="ECO:0000313" key="2">
    <source>
        <dbReference type="EMBL" id="RKP14676.1"/>
    </source>
</evidence>
<dbReference type="InterPro" id="IPR050177">
    <property type="entry name" value="Lipid_A_modif_metabolic_enz"/>
</dbReference>
<dbReference type="OrthoDB" id="16464at2759"/>
<dbReference type="Proteomes" id="UP000267251">
    <property type="component" value="Unassembled WGS sequence"/>
</dbReference>
<name>A0A4P9Y6G0_9FUNG</name>
<dbReference type="PANTHER" id="PTHR43245:SF11">
    <property type="entry name" value="LD23561P"/>
    <property type="match status" value="1"/>
</dbReference>
<evidence type="ECO:0000259" key="1">
    <source>
        <dbReference type="Pfam" id="PF01370"/>
    </source>
</evidence>
<organism evidence="2 3">
    <name type="scientific">Piptocephalis cylindrospora</name>
    <dbReference type="NCBI Taxonomy" id="1907219"/>
    <lineage>
        <taxon>Eukaryota</taxon>
        <taxon>Fungi</taxon>
        <taxon>Fungi incertae sedis</taxon>
        <taxon>Zoopagomycota</taxon>
        <taxon>Zoopagomycotina</taxon>
        <taxon>Zoopagomycetes</taxon>
        <taxon>Zoopagales</taxon>
        <taxon>Piptocephalidaceae</taxon>
        <taxon>Piptocephalis</taxon>
    </lineage>
</organism>
<dbReference type="InterPro" id="IPR036291">
    <property type="entry name" value="NAD(P)-bd_dom_sf"/>
</dbReference>